<dbReference type="InterPro" id="IPR036465">
    <property type="entry name" value="vWFA_dom_sf"/>
</dbReference>
<protein>
    <recommendedName>
        <fullName evidence="1">VWFA domain-containing protein</fullName>
    </recommendedName>
</protein>
<proteinExistence type="predicted"/>
<feature type="domain" description="VWFA" evidence="1">
    <location>
        <begin position="273"/>
        <end position="439"/>
    </location>
</feature>
<keyword evidence="3" id="KW-1185">Reference proteome</keyword>
<dbReference type="GeneID" id="24891702"/>
<evidence type="ECO:0000313" key="2">
    <source>
        <dbReference type="EMBL" id="AIJ05934.1"/>
    </source>
</evidence>
<dbReference type="KEGG" id="mjh:JH146_1091"/>
<name>A0A076LK20_9EURY</name>
<dbReference type="EMBL" id="CP009149">
    <property type="protein sequence ID" value="AIJ05934.1"/>
    <property type="molecule type" value="Genomic_DNA"/>
</dbReference>
<dbReference type="CDD" id="cd01462">
    <property type="entry name" value="VWA_YIEM_type"/>
    <property type="match status" value="1"/>
</dbReference>
<dbReference type="SMART" id="SM00327">
    <property type="entry name" value="VWA"/>
    <property type="match status" value="1"/>
</dbReference>
<dbReference type="AlphaFoldDB" id="A0A076LK20"/>
<evidence type="ECO:0000313" key="3">
    <source>
        <dbReference type="Proteomes" id="UP000028781"/>
    </source>
</evidence>
<dbReference type="PANTHER" id="PTHR36846:SF1">
    <property type="entry name" value="PROTEIN VIAA"/>
    <property type="match status" value="1"/>
</dbReference>
<dbReference type="PROSITE" id="PS50234">
    <property type="entry name" value="VWFA"/>
    <property type="match status" value="1"/>
</dbReference>
<evidence type="ECO:0000259" key="1">
    <source>
        <dbReference type="PROSITE" id="PS50234"/>
    </source>
</evidence>
<accession>A0A076LK20</accession>
<dbReference type="InterPro" id="IPR002035">
    <property type="entry name" value="VWF_A"/>
</dbReference>
<dbReference type="PANTHER" id="PTHR36846">
    <property type="entry name" value="PROTEIN VIAA"/>
    <property type="match status" value="1"/>
</dbReference>
<dbReference type="SUPFAM" id="SSF53300">
    <property type="entry name" value="vWA-like"/>
    <property type="match status" value="1"/>
</dbReference>
<dbReference type="Pfam" id="PF13519">
    <property type="entry name" value="VWA_2"/>
    <property type="match status" value="1"/>
</dbReference>
<dbReference type="Proteomes" id="UP000028781">
    <property type="component" value="Chromosome"/>
</dbReference>
<dbReference type="Gene3D" id="3.40.50.410">
    <property type="entry name" value="von Willebrand factor, type A domain"/>
    <property type="match status" value="1"/>
</dbReference>
<organism evidence="2 3">
    <name type="scientific">Methanocaldococcus bathoardescens</name>
    <dbReference type="NCBI Taxonomy" id="1301915"/>
    <lineage>
        <taxon>Archaea</taxon>
        <taxon>Methanobacteriati</taxon>
        <taxon>Methanobacteriota</taxon>
        <taxon>Methanomada group</taxon>
        <taxon>Methanococci</taxon>
        <taxon>Methanococcales</taxon>
        <taxon>Methanocaldococcaceae</taxon>
        <taxon>Methanocaldococcus</taxon>
    </lineage>
</organism>
<gene>
    <name evidence="2" type="ORF">JH146_1091</name>
</gene>
<reference evidence="2 3" key="1">
    <citation type="journal article" date="2015" name="Int. J. Syst. Evol. Microbiol.">
        <title>M ethanocaldococcus bathoardescens sp. nov., a hyperthermophilic methanogen isolated from a volcanically active deep-sea hydrothermal vent.</title>
        <authorList>
            <person name="Stewart L.C."/>
            <person name="Jung J.H."/>
            <person name="Kim Y.T."/>
            <person name="Kwon S.W."/>
            <person name="Park C.S."/>
            <person name="Holden J.F."/>
        </authorList>
    </citation>
    <scope>NUCLEOTIDE SEQUENCE [LARGE SCALE GENOMIC DNA]</scope>
    <source>
        <strain evidence="2 3">JH146</strain>
    </source>
</reference>
<dbReference type="STRING" id="1301915.JH146_1091"/>
<sequence>MKNVIKHDAYDKKAFERFLKNSKYLQKLLSYYSQFHPIHEKLAEDTFYAFFKYVVEFNEHVEEKFKINKAILEGAIKNIEYEKSKLLTELDEVNAGTATIMFCEKFFENLKLKKLNKELKKFISEGKVEGFEEKLKDIAKNTMKDISEEISEVIQGFNAAENFGKGEGDKKLLSPEDRIKLVDKILQNKKIREIVKKLGKLRLLAINEYKSKIKHYSGEIYSTKIGRDLKHLLPKEVVNLSDEILYYDFLRKFVDKKLLIYDIQNKLEKQKGPIVVLLDHSGSMYGDREIWGKAVALSLIEIAKRENRDIYYIAFDDGVRFEKKINPKNITIDEIIEIASLYFGGGTNFIEPLNRAIEIINENEGFKNADILLITDGYAEVNDVFLKEFDKLKNEHNVKLISVFVEVFPTETLKMISDEVIKVYDLVDEEARKIYRAVS</sequence>
<dbReference type="HOGENOM" id="CLU_036888_0_0_2"/>
<dbReference type="RefSeq" id="WP_048202069.1">
    <property type="nucleotide sequence ID" value="NZ_CP009149.1"/>
</dbReference>
<dbReference type="GO" id="GO:0005829">
    <property type="term" value="C:cytosol"/>
    <property type="evidence" value="ECO:0007669"/>
    <property type="project" value="TreeGrafter"/>
</dbReference>
<dbReference type="OrthoDB" id="64524at2157"/>